<protein>
    <submittedName>
        <fullName evidence="1">Uncharacterized protein</fullName>
    </submittedName>
</protein>
<gene>
    <name evidence="1" type="ORF">PPERSA_09346</name>
</gene>
<proteinExistence type="predicted"/>
<dbReference type="Proteomes" id="UP000054937">
    <property type="component" value="Unassembled WGS sequence"/>
</dbReference>
<organism evidence="1 2">
    <name type="scientific">Pseudocohnilembus persalinus</name>
    <name type="common">Ciliate</name>
    <dbReference type="NCBI Taxonomy" id="266149"/>
    <lineage>
        <taxon>Eukaryota</taxon>
        <taxon>Sar</taxon>
        <taxon>Alveolata</taxon>
        <taxon>Ciliophora</taxon>
        <taxon>Intramacronucleata</taxon>
        <taxon>Oligohymenophorea</taxon>
        <taxon>Scuticociliatia</taxon>
        <taxon>Philasterida</taxon>
        <taxon>Pseudocohnilembidae</taxon>
        <taxon>Pseudocohnilembus</taxon>
    </lineage>
</organism>
<dbReference type="OMA" id="FQASNTH"/>
<keyword evidence="2" id="KW-1185">Reference proteome</keyword>
<evidence type="ECO:0000313" key="2">
    <source>
        <dbReference type="Proteomes" id="UP000054937"/>
    </source>
</evidence>
<dbReference type="EMBL" id="LDAU01000087">
    <property type="protein sequence ID" value="KRX07132.1"/>
    <property type="molecule type" value="Genomic_DNA"/>
</dbReference>
<evidence type="ECO:0000313" key="1">
    <source>
        <dbReference type="EMBL" id="KRX07132.1"/>
    </source>
</evidence>
<reference evidence="1 2" key="1">
    <citation type="journal article" date="2015" name="Sci. Rep.">
        <title>Genome of the facultative scuticociliatosis pathogen Pseudocohnilembus persalinus provides insight into its virulence through horizontal gene transfer.</title>
        <authorList>
            <person name="Xiong J."/>
            <person name="Wang G."/>
            <person name="Cheng J."/>
            <person name="Tian M."/>
            <person name="Pan X."/>
            <person name="Warren A."/>
            <person name="Jiang C."/>
            <person name="Yuan D."/>
            <person name="Miao W."/>
        </authorList>
    </citation>
    <scope>NUCLEOTIDE SEQUENCE [LARGE SCALE GENOMIC DNA]</scope>
    <source>
        <strain evidence="1">36N120E</strain>
    </source>
</reference>
<sequence length="108" mass="13092">MSIINSFTQNQTGVIGERTNWVQCFNARDTHFDCLDQYNDIRENHHKCARSYQAWQQYCDAGIRRIQYDERARDRQDARLYTSDQLKAYNKERNEKTWDKPNHFNLVQ</sequence>
<dbReference type="AlphaFoldDB" id="A0A0V0QXR1"/>
<accession>A0A0V0QXR1</accession>
<comment type="caution">
    <text evidence="1">The sequence shown here is derived from an EMBL/GenBank/DDBJ whole genome shotgun (WGS) entry which is preliminary data.</text>
</comment>
<dbReference type="InParanoid" id="A0A0V0QXR1"/>
<dbReference type="OrthoDB" id="282736at2759"/>
<name>A0A0V0QXR1_PSEPJ</name>